<name>A0A368W3A8_9BACL</name>
<dbReference type="PROSITE" id="PS50893">
    <property type="entry name" value="ABC_TRANSPORTER_2"/>
    <property type="match status" value="1"/>
</dbReference>
<keyword evidence="2" id="KW-0813">Transport</keyword>
<comment type="caution">
    <text evidence="12">The sequence shown here is derived from an EMBL/GenBank/DDBJ whole genome shotgun (WGS) entry which is preliminary data.</text>
</comment>
<dbReference type="PROSITE" id="PS00211">
    <property type="entry name" value="ABC_TRANSPORTER_1"/>
    <property type="match status" value="1"/>
</dbReference>
<dbReference type="InterPro" id="IPR003439">
    <property type="entry name" value="ABC_transporter-like_ATP-bd"/>
</dbReference>
<evidence type="ECO:0000259" key="10">
    <source>
        <dbReference type="PROSITE" id="PS50893"/>
    </source>
</evidence>
<evidence type="ECO:0000313" key="13">
    <source>
        <dbReference type="Proteomes" id="UP000252415"/>
    </source>
</evidence>
<dbReference type="GO" id="GO:0015421">
    <property type="term" value="F:ABC-type oligopeptide transporter activity"/>
    <property type="evidence" value="ECO:0007669"/>
    <property type="project" value="TreeGrafter"/>
</dbReference>
<dbReference type="RefSeq" id="WP_181873445.1">
    <property type="nucleotide sequence ID" value="NZ_QPJD01000005.1"/>
</dbReference>
<evidence type="ECO:0000256" key="7">
    <source>
        <dbReference type="ARBA" id="ARBA00022989"/>
    </source>
</evidence>
<dbReference type="PANTHER" id="PTHR43394:SF1">
    <property type="entry name" value="ATP-BINDING CASSETTE SUB-FAMILY B MEMBER 10, MITOCHONDRIAL"/>
    <property type="match status" value="1"/>
</dbReference>
<evidence type="ECO:0000256" key="6">
    <source>
        <dbReference type="ARBA" id="ARBA00022840"/>
    </source>
</evidence>
<dbReference type="FunFam" id="3.40.50.300:FF:000221">
    <property type="entry name" value="Multidrug ABC transporter ATP-binding protein"/>
    <property type="match status" value="1"/>
</dbReference>
<dbReference type="InterPro" id="IPR011527">
    <property type="entry name" value="ABC1_TM_dom"/>
</dbReference>
<dbReference type="EMBL" id="QPJD01000005">
    <property type="protein sequence ID" value="RCW49154.1"/>
    <property type="molecule type" value="Genomic_DNA"/>
</dbReference>
<dbReference type="Gene3D" id="1.20.1560.10">
    <property type="entry name" value="ABC transporter type 1, transmembrane domain"/>
    <property type="match status" value="1"/>
</dbReference>
<sequence>MVDTSKRSVFRLIRRKGFKQFLALCSTYKSLYITVVLLQIGVIATALLFAETNRRLFDAAPDISNDQLAKLLIAFVVFIALGLFFSLSERVFNQIVNTNVVFQMRQMVLTQLTRLSLSYHENKHSSHSNNILNSELEVFKHFVVFDVLKMISLPISFISVGIYLMVVHPVLGIIALAVGPLQLISNVMVKEKFKSLIAKQQDMGREWFFHMGETLAGMREIKMNQLEDATLLRTKHVFKDSIKLWISVEKMWAIREIIRAVPEKLGYIVGIGLGTLMMIKGEIGIGGLVAFITLLDKAAAPFTSIVEIINSLQRVSAGAEKLLDVMELEPEEKESGIALRPEPPSIVFKQVNFQYEAGRSVLKDISFTIPAGSSVALVGPSGGGKSTIVKLLYRFYDLQSGMIHIDGTPIQDYTIDSLRGNMASVSQDVYLFDGTIRDNIAIGSGKADASDEQIRRAATLSQAYEFISKLPDGFYTKVGERGIKLSQGQKQRIAIARAIIRDASILILDEPTSALDVETESLFQYDLGQWASHCTKIIIAHRLSTIRDVDYVLFLENGEIREMGTPKELLNSNGRFMDFWAKQEMKEFSDTFRREHARR</sequence>
<dbReference type="SUPFAM" id="SSF90123">
    <property type="entry name" value="ABC transporter transmembrane region"/>
    <property type="match status" value="1"/>
</dbReference>
<keyword evidence="8 9" id="KW-0472">Membrane</keyword>
<proteinExistence type="predicted"/>
<evidence type="ECO:0000256" key="8">
    <source>
        <dbReference type="ARBA" id="ARBA00023136"/>
    </source>
</evidence>
<feature type="transmembrane region" description="Helical" evidence="9">
    <location>
        <begin position="68"/>
        <end position="87"/>
    </location>
</feature>
<feature type="domain" description="ABC transporter" evidence="10">
    <location>
        <begin position="346"/>
        <end position="582"/>
    </location>
</feature>
<dbReference type="Pfam" id="PF00664">
    <property type="entry name" value="ABC_membrane"/>
    <property type="match status" value="1"/>
</dbReference>
<gene>
    <name evidence="12" type="ORF">DFP97_105339</name>
</gene>
<dbReference type="SMART" id="SM00382">
    <property type="entry name" value="AAA"/>
    <property type="match status" value="1"/>
</dbReference>
<evidence type="ECO:0000259" key="11">
    <source>
        <dbReference type="PROSITE" id="PS50929"/>
    </source>
</evidence>
<dbReference type="CDD" id="cd07346">
    <property type="entry name" value="ABC_6TM_exporters"/>
    <property type="match status" value="1"/>
</dbReference>
<dbReference type="InterPro" id="IPR017871">
    <property type="entry name" value="ABC_transporter-like_CS"/>
</dbReference>
<evidence type="ECO:0000256" key="5">
    <source>
        <dbReference type="ARBA" id="ARBA00022741"/>
    </source>
</evidence>
<dbReference type="InterPro" id="IPR036640">
    <property type="entry name" value="ABC1_TM_sf"/>
</dbReference>
<dbReference type="GO" id="GO:0005886">
    <property type="term" value="C:plasma membrane"/>
    <property type="evidence" value="ECO:0007669"/>
    <property type="project" value="UniProtKB-SubCell"/>
</dbReference>
<comment type="subcellular location">
    <subcellularLocation>
        <location evidence="1">Cell membrane</location>
        <topology evidence="1">Multi-pass membrane protein</topology>
    </subcellularLocation>
</comment>
<keyword evidence="3" id="KW-1003">Cell membrane</keyword>
<dbReference type="InterPro" id="IPR027417">
    <property type="entry name" value="P-loop_NTPase"/>
</dbReference>
<dbReference type="Proteomes" id="UP000252415">
    <property type="component" value="Unassembled WGS sequence"/>
</dbReference>
<evidence type="ECO:0000256" key="1">
    <source>
        <dbReference type="ARBA" id="ARBA00004651"/>
    </source>
</evidence>
<keyword evidence="6 12" id="KW-0067">ATP-binding</keyword>
<evidence type="ECO:0000313" key="12">
    <source>
        <dbReference type="EMBL" id="RCW49154.1"/>
    </source>
</evidence>
<dbReference type="GO" id="GO:0016887">
    <property type="term" value="F:ATP hydrolysis activity"/>
    <property type="evidence" value="ECO:0007669"/>
    <property type="project" value="InterPro"/>
</dbReference>
<protein>
    <submittedName>
        <fullName evidence="12">ATP-binding cassette subfamily B protein/subfamily B ATP-binding cassette protein MsbA</fullName>
    </submittedName>
</protein>
<keyword evidence="4 9" id="KW-0812">Transmembrane</keyword>
<evidence type="ECO:0000256" key="2">
    <source>
        <dbReference type="ARBA" id="ARBA00022448"/>
    </source>
</evidence>
<dbReference type="Pfam" id="PF00005">
    <property type="entry name" value="ABC_tran"/>
    <property type="match status" value="1"/>
</dbReference>
<accession>A0A368W3A8</accession>
<dbReference type="SUPFAM" id="SSF52540">
    <property type="entry name" value="P-loop containing nucleoside triphosphate hydrolases"/>
    <property type="match status" value="1"/>
</dbReference>
<keyword evidence="5" id="KW-0547">Nucleotide-binding</keyword>
<keyword evidence="7 9" id="KW-1133">Transmembrane helix</keyword>
<keyword evidence="13" id="KW-1185">Reference proteome</keyword>
<evidence type="ECO:0000256" key="4">
    <source>
        <dbReference type="ARBA" id="ARBA00022692"/>
    </source>
</evidence>
<evidence type="ECO:0000256" key="9">
    <source>
        <dbReference type="SAM" id="Phobius"/>
    </source>
</evidence>
<feature type="domain" description="ABC transmembrane type-1" evidence="11">
    <location>
        <begin position="33"/>
        <end position="314"/>
    </location>
</feature>
<dbReference type="Gene3D" id="3.40.50.300">
    <property type="entry name" value="P-loop containing nucleotide triphosphate hydrolases"/>
    <property type="match status" value="1"/>
</dbReference>
<feature type="transmembrane region" description="Helical" evidence="9">
    <location>
        <begin position="21"/>
        <end position="48"/>
    </location>
</feature>
<dbReference type="PROSITE" id="PS50929">
    <property type="entry name" value="ABC_TM1F"/>
    <property type="match status" value="1"/>
</dbReference>
<dbReference type="InterPro" id="IPR039421">
    <property type="entry name" value="Type_1_exporter"/>
</dbReference>
<dbReference type="InterPro" id="IPR003593">
    <property type="entry name" value="AAA+_ATPase"/>
</dbReference>
<organism evidence="12 13">
    <name type="scientific">Paenibacillus prosopidis</name>
    <dbReference type="NCBI Taxonomy" id="630520"/>
    <lineage>
        <taxon>Bacteria</taxon>
        <taxon>Bacillati</taxon>
        <taxon>Bacillota</taxon>
        <taxon>Bacilli</taxon>
        <taxon>Bacillales</taxon>
        <taxon>Paenibacillaceae</taxon>
        <taxon>Paenibacillus</taxon>
    </lineage>
</organism>
<dbReference type="AlphaFoldDB" id="A0A368W3A8"/>
<dbReference type="GO" id="GO:0005524">
    <property type="term" value="F:ATP binding"/>
    <property type="evidence" value="ECO:0007669"/>
    <property type="project" value="UniProtKB-KW"/>
</dbReference>
<evidence type="ECO:0000256" key="3">
    <source>
        <dbReference type="ARBA" id="ARBA00022475"/>
    </source>
</evidence>
<reference evidence="12 13" key="1">
    <citation type="submission" date="2018-07" db="EMBL/GenBank/DDBJ databases">
        <title>Genomic Encyclopedia of Type Strains, Phase III (KMG-III): the genomes of soil and plant-associated and newly described type strains.</title>
        <authorList>
            <person name="Whitman W."/>
        </authorList>
    </citation>
    <scope>NUCLEOTIDE SEQUENCE [LARGE SCALE GENOMIC DNA]</scope>
    <source>
        <strain evidence="12 13">CECT 7506</strain>
    </source>
</reference>
<dbReference type="PANTHER" id="PTHR43394">
    <property type="entry name" value="ATP-DEPENDENT PERMEASE MDL1, MITOCHONDRIAL"/>
    <property type="match status" value="1"/>
</dbReference>